<accession>A0A4R5M2Y8</accession>
<organism evidence="2 3">
    <name type="scientific">Paraburkholderia silviterrae</name>
    <dbReference type="NCBI Taxonomy" id="2528715"/>
    <lineage>
        <taxon>Bacteria</taxon>
        <taxon>Pseudomonadati</taxon>
        <taxon>Pseudomonadota</taxon>
        <taxon>Betaproteobacteria</taxon>
        <taxon>Burkholderiales</taxon>
        <taxon>Burkholderiaceae</taxon>
        <taxon>Paraburkholderia</taxon>
    </lineage>
</organism>
<dbReference type="RefSeq" id="WP_133198257.1">
    <property type="nucleotide sequence ID" value="NZ_JBHUCW010000030.1"/>
</dbReference>
<name>A0A4R5M2Y8_9BURK</name>
<dbReference type="EMBL" id="SMRP01000019">
    <property type="protein sequence ID" value="TDG19878.1"/>
    <property type="molecule type" value="Genomic_DNA"/>
</dbReference>
<sequence>MKTKKFTDVIRISPAVVFSREVLFPPVKEEEFQPGQSVARVARAPRAPTATRAEATAPAPSEQSELF</sequence>
<evidence type="ECO:0000313" key="2">
    <source>
        <dbReference type="EMBL" id="TDG19878.1"/>
    </source>
</evidence>
<gene>
    <name evidence="2" type="ORF">EYW47_28885</name>
</gene>
<keyword evidence="3" id="KW-1185">Reference proteome</keyword>
<evidence type="ECO:0000313" key="3">
    <source>
        <dbReference type="Proteomes" id="UP000295722"/>
    </source>
</evidence>
<feature type="compositionally biased region" description="Low complexity" evidence="1">
    <location>
        <begin position="39"/>
        <end position="60"/>
    </location>
</feature>
<evidence type="ECO:0000256" key="1">
    <source>
        <dbReference type="SAM" id="MobiDB-lite"/>
    </source>
</evidence>
<feature type="region of interest" description="Disordered" evidence="1">
    <location>
        <begin position="34"/>
        <end position="67"/>
    </location>
</feature>
<comment type="caution">
    <text evidence="2">The sequence shown here is derived from an EMBL/GenBank/DDBJ whole genome shotgun (WGS) entry which is preliminary data.</text>
</comment>
<protein>
    <submittedName>
        <fullName evidence="2">Uncharacterized protein</fullName>
    </submittedName>
</protein>
<reference evidence="2 3" key="1">
    <citation type="submission" date="2019-03" db="EMBL/GenBank/DDBJ databases">
        <title>Paraburkholderia sp. 4M-K11, isolated from subtropical forest soil.</title>
        <authorList>
            <person name="Gao Z.-H."/>
            <person name="Qiu L.-H."/>
        </authorList>
    </citation>
    <scope>NUCLEOTIDE SEQUENCE [LARGE SCALE GENOMIC DNA]</scope>
    <source>
        <strain evidence="2 3">4M-K11</strain>
    </source>
</reference>
<dbReference type="AlphaFoldDB" id="A0A4R5M2Y8"/>
<proteinExistence type="predicted"/>
<dbReference type="Proteomes" id="UP000295722">
    <property type="component" value="Unassembled WGS sequence"/>
</dbReference>